<dbReference type="Proteomes" id="UP000034680">
    <property type="component" value="Unassembled WGS sequence"/>
</dbReference>
<dbReference type="OrthoDB" id="10679164at2759"/>
<dbReference type="EMBL" id="LCUC01000126">
    <property type="protein sequence ID" value="KKY36392.1"/>
    <property type="molecule type" value="Genomic_DNA"/>
</dbReference>
<reference evidence="1 2" key="2">
    <citation type="submission" date="2015-05" db="EMBL/GenBank/DDBJ databases">
        <authorList>
            <person name="Morales-Cruz A."/>
            <person name="Amrine K.C."/>
            <person name="Cantu D."/>
        </authorList>
    </citation>
    <scope>NUCLEOTIDE SEQUENCE [LARGE SCALE GENOMIC DNA]</scope>
    <source>
        <strain evidence="1">DA912</strain>
    </source>
</reference>
<comment type="caution">
    <text evidence="1">The sequence shown here is derived from an EMBL/GenBank/DDBJ whole genome shotgun (WGS) entry which is preliminary data.</text>
</comment>
<protein>
    <submittedName>
        <fullName evidence="1">Uncharacterized protein</fullName>
    </submittedName>
</protein>
<sequence length="248" mass="27721">MRPAPKVQQNATSAEGLKSEDIENCLVDLNSKLGNFNPKRRDPAKLVLLGGALAVRQLKTGERTHNIDVLLDPRAEDWHLGQIRQCMAQAGRHFRELDRPTEQPGRAGAQNRLFGSDELRAAVYGSALSGKCVYKGDHLEVYAMNTAHAFEVELRRMEGRAGACAGLGDAVAILEALTEGGKRPRSRNACRDLQHVRRGAPISYGCIRKVETHFYKRYGKQGIVNTEWFDPVWKYQDMHGRWVAFPGN</sequence>
<evidence type="ECO:0000313" key="1">
    <source>
        <dbReference type="EMBL" id="KKY36392.1"/>
    </source>
</evidence>
<keyword evidence="2" id="KW-1185">Reference proteome</keyword>
<accession>A0A0G2FQC7</accession>
<dbReference type="STRING" id="1214573.A0A0G2FQC7"/>
<dbReference type="AlphaFoldDB" id="A0A0G2FQC7"/>
<proteinExistence type="predicted"/>
<reference evidence="1 2" key="1">
    <citation type="submission" date="2015-05" db="EMBL/GenBank/DDBJ databases">
        <title>Distinctive expansion of gene families associated with plant cell wall degradation and secondary metabolism in the genomes of grapevine trunk pathogens.</title>
        <authorList>
            <person name="Lawrence D.P."/>
            <person name="Travadon R."/>
            <person name="Rolshausen P.E."/>
            <person name="Baumgartner K."/>
        </authorList>
    </citation>
    <scope>NUCLEOTIDE SEQUENCE [LARGE SCALE GENOMIC DNA]</scope>
    <source>
        <strain evidence="1">DA912</strain>
    </source>
</reference>
<name>A0A0G2FQC7_9PEZI</name>
<organism evidence="1 2">
    <name type="scientific">Diaporthe ampelina</name>
    <dbReference type="NCBI Taxonomy" id="1214573"/>
    <lineage>
        <taxon>Eukaryota</taxon>
        <taxon>Fungi</taxon>
        <taxon>Dikarya</taxon>
        <taxon>Ascomycota</taxon>
        <taxon>Pezizomycotina</taxon>
        <taxon>Sordariomycetes</taxon>
        <taxon>Sordariomycetidae</taxon>
        <taxon>Diaporthales</taxon>
        <taxon>Diaporthaceae</taxon>
        <taxon>Diaporthe</taxon>
    </lineage>
</organism>
<evidence type="ECO:0000313" key="2">
    <source>
        <dbReference type="Proteomes" id="UP000034680"/>
    </source>
</evidence>
<gene>
    <name evidence="1" type="ORF">UCDDA912_g03600</name>
</gene>